<evidence type="ECO:0000256" key="6">
    <source>
        <dbReference type="ARBA" id="ARBA00047745"/>
    </source>
</evidence>
<reference evidence="10" key="1">
    <citation type="submission" date="2022-09" db="EMBL/GenBank/DDBJ databases">
        <title>Intensive care unit water sources are persistently colonized with multi-drug resistant bacteria and are the site of extensive horizontal gene transfer of antibiotic resistance genes.</title>
        <authorList>
            <person name="Diorio-Toth L."/>
        </authorList>
    </citation>
    <scope>NUCLEOTIDE SEQUENCE</scope>
    <source>
        <strain evidence="10">GD04005</strain>
    </source>
</reference>
<dbReference type="EMBL" id="JAOEEO010000001">
    <property type="protein sequence ID" value="MDH0562402.1"/>
    <property type="molecule type" value="Genomic_DNA"/>
</dbReference>
<gene>
    <name evidence="10" type="primary">pfkB</name>
    <name evidence="10" type="ORF">N7644_01770</name>
</gene>
<evidence type="ECO:0000256" key="8">
    <source>
        <dbReference type="RuleBase" id="RU369061"/>
    </source>
</evidence>
<dbReference type="SUPFAM" id="SSF53613">
    <property type="entry name" value="Ribokinase-like"/>
    <property type="match status" value="1"/>
</dbReference>
<keyword evidence="3 8" id="KW-0547">Nucleotide-binding</keyword>
<dbReference type="InterPro" id="IPR029056">
    <property type="entry name" value="Ribokinase-like"/>
</dbReference>
<sequence length="316" mass="34658">MAKILTITLNPAIDVTLELDELRVGEVNRQQQVQSHAAGKGLNVAQVLHDLGHELIVSGFLGKQNRALFDQHFQAMQFDNQFVYVEGETRQNIKIAEQSGRMTDINAKGFRVSEHDKQAFFARIQACSQHVDYVVIAGSLAQGFSIDDFKYLISILHKQHKHVAIDSSGQALVAAIEMNPWMIKPNTDELQESFGEAAENFSQQLALFQRLDCQIEHIVISMGEAGVNWINPALALHASPPQVTVKSTVGAGDSLLAGMVHGLVSNMTAEQTLKTATAIASHAVTQVGFRVPEAQRLEALKQQTIINTLDKSDANN</sequence>
<dbReference type="Gene3D" id="3.40.1190.20">
    <property type="match status" value="1"/>
</dbReference>
<dbReference type="NCBIfam" id="TIGR03828">
    <property type="entry name" value="pfkB"/>
    <property type="match status" value="1"/>
</dbReference>
<evidence type="ECO:0000259" key="9">
    <source>
        <dbReference type="Pfam" id="PF00294"/>
    </source>
</evidence>
<organism evidence="10 11">
    <name type="scientific">Acinetobacter courvalinii</name>
    <dbReference type="NCBI Taxonomy" id="280147"/>
    <lineage>
        <taxon>Bacteria</taxon>
        <taxon>Pseudomonadati</taxon>
        <taxon>Pseudomonadota</taxon>
        <taxon>Gammaproteobacteria</taxon>
        <taxon>Moraxellales</taxon>
        <taxon>Moraxellaceae</taxon>
        <taxon>Acinetobacter</taxon>
    </lineage>
</organism>
<dbReference type="GO" id="GO:0008662">
    <property type="term" value="F:1-phosphofructokinase activity"/>
    <property type="evidence" value="ECO:0007669"/>
    <property type="project" value="UniProtKB-UniRule"/>
</dbReference>
<protein>
    <recommendedName>
        <fullName evidence="7">Phosphofructokinase</fullName>
    </recommendedName>
</protein>
<dbReference type="PANTHER" id="PTHR46566">
    <property type="entry name" value="1-PHOSPHOFRUCTOKINASE-RELATED"/>
    <property type="match status" value="1"/>
</dbReference>
<dbReference type="PROSITE" id="PS00583">
    <property type="entry name" value="PFKB_KINASES_1"/>
    <property type="match status" value="1"/>
</dbReference>
<keyword evidence="2 7" id="KW-0808">Transferase</keyword>
<dbReference type="Pfam" id="PF00294">
    <property type="entry name" value="PfkB"/>
    <property type="match status" value="1"/>
</dbReference>
<dbReference type="PIRSF" id="PIRSF000535">
    <property type="entry name" value="1PFK/6PFK/LacC"/>
    <property type="match status" value="1"/>
</dbReference>
<dbReference type="RefSeq" id="WP_279694193.1">
    <property type="nucleotide sequence ID" value="NZ_JAOEEO010000001.1"/>
</dbReference>
<dbReference type="GO" id="GO:0005524">
    <property type="term" value="F:ATP binding"/>
    <property type="evidence" value="ECO:0007669"/>
    <property type="project" value="UniProtKB-UniRule"/>
</dbReference>
<evidence type="ECO:0000256" key="7">
    <source>
        <dbReference type="PIRNR" id="PIRNR000535"/>
    </source>
</evidence>
<dbReference type="PROSITE" id="PS00584">
    <property type="entry name" value="PFKB_KINASES_2"/>
    <property type="match status" value="1"/>
</dbReference>
<dbReference type="Proteomes" id="UP001159329">
    <property type="component" value="Unassembled WGS sequence"/>
</dbReference>
<dbReference type="FunFam" id="3.40.1190.20:FF:000001">
    <property type="entry name" value="Phosphofructokinase"/>
    <property type="match status" value="1"/>
</dbReference>
<evidence type="ECO:0000256" key="1">
    <source>
        <dbReference type="ARBA" id="ARBA00010688"/>
    </source>
</evidence>
<name>A0AA42LDH8_9GAMM</name>
<evidence type="ECO:0000313" key="10">
    <source>
        <dbReference type="EMBL" id="MDH0562402.1"/>
    </source>
</evidence>
<dbReference type="GO" id="GO:0016052">
    <property type="term" value="P:carbohydrate catabolic process"/>
    <property type="evidence" value="ECO:0007669"/>
    <property type="project" value="UniProtKB-ARBA"/>
</dbReference>
<feature type="domain" description="Carbohydrate kinase PfkB" evidence="9">
    <location>
        <begin position="13"/>
        <end position="291"/>
    </location>
</feature>
<comment type="caution">
    <text evidence="10">The sequence shown here is derived from an EMBL/GenBank/DDBJ whole genome shotgun (WGS) entry which is preliminary data.</text>
</comment>
<comment type="catalytic activity">
    <reaction evidence="6 8">
        <text>beta-D-fructose 1-phosphate + ATP = beta-D-fructose 1,6-bisphosphate + ADP + H(+)</text>
        <dbReference type="Rhea" id="RHEA:14213"/>
        <dbReference type="ChEBI" id="CHEBI:15378"/>
        <dbReference type="ChEBI" id="CHEBI:30616"/>
        <dbReference type="ChEBI" id="CHEBI:32966"/>
        <dbReference type="ChEBI" id="CHEBI:138881"/>
        <dbReference type="ChEBI" id="CHEBI:456216"/>
        <dbReference type="EC" id="2.7.1.56"/>
    </reaction>
</comment>
<dbReference type="InterPro" id="IPR017583">
    <property type="entry name" value="Tagatose/fructose_Pkinase"/>
</dbReference>
<keyword evidence="4 8" id="KW-0418">Kinase</keyword>
<evidence type="ECO:0000256" key="5">
    <source>
        <dbReference type="ARBA" id="ARBA00022840"/>
    </source>
</evidence>
<accession>A0AA42LDH8</accession>
<dbReference type="GO" id="GO:0005829">
    <property type="term" value="C:cytosol"/>
    <property type="evidence" value="ECO:0007669"/>
    <property type="project" value="TreeGrafter"/>
</dbReference>
<dbReference type="NCBIfam" id="TIGR03168">
    <property type="entry name" value="1-PFK"/>
    <property type="match status" value="1"/>
</dbReference>
<dbReference type="PANTHER" id="PTHR46566:SF5">
    <property type="entry name" value="1-PHOSPHOFRUCTOKINASE"/>
    <property type="match status" value="1"/>
</dbReference>
<dbReference type="CDD" id="cd01164">
    <property type="entry name" value="FruK_PfkB_like"/>
    <property type="match status" value="1"/>
</dbReference>
<evidence type="ECO:0000313" key="11">
    <source>
        <dbReference type="Proteomes" id="UP001159329"/>
    </source>
</evidence>
<dbReference type="GO" id="GO:0044281">
    <property type="term" value="P:small molecule metabolic process"/>
    <property type="evidence" value="ECO:0007669"/>
    <property type="project" value="UniProtKB-ARBA"/>
</dbReference>
<dbReference type="InterPro" id="IPR002173">
    <property type="entry name" value="Carboh/pur_kinase_PfkB_CS"/>
</dbReference>
<proteinExistence type="inferred from homology"/>
<dbReference type="AlphaFoldDB" id="A0AA42LDH8"/>
<comment type="function">
    <text evidence="8">Catalyzes the ATP-dependent phosphorylation of fructose-l-phosphate to fructose-l,6-bisphosphate.</text>
</comment>
<evidence type="ECO:0000256" key="4">
    <source>
        <dbReference type="ARBA" id="ARBA00022777"/>
    </source>
</evidence>
<dbReference type="InterPro" id="IPR022463">
    <property type="entry name" value="1-PFruKinase"/>
</dbReference>
<comment type="similarity">
    <text evidence="1 7 8">Belongs to the carbohydrate kinase PfkB family.</text>
</comment>
<evidence type="ECO:0000256" key="2">
    <source>
        <dbReference type="ARBA" id="ARBA00022679"/>
    </source>
</evidence>
<dbReference type="InterPro" id="IPR011611">
    <property type="entry name" value="PfkB_dom"/>
</dbReference>
<keyword evidence="5 8" id="KW-0067">ATP-binding</keyword>
<evidence type="ECO:0000256" key="3">
    <source>
        <dbReference type="ARBA" id="ARBA00022741"/>
    </source>
</evidence>